<evidence type="ECO:0000256" key="1">
    <source>
        <dbReference type="SAM" id="MobiDB-lite"/>
    </source>
</evidence>
<feature type="compositionally biased region" description="Polar residues" evidence="1">
    <location>
        <begin position="152"/>
        <end position="170"/>
    </location>
</feature>
<evidence type="ECO:0000313" key="3">
    <source>
        <dbReference type="Proteomes" id="UP000091918"/>
    </source>
</evidence>
<proteinExistence type="predicted"/>
<feature type="region of interest" description="Disordered" evidence="1">
    <location>
        <begin position="152"/>
        <end position="187"/>
    </location>
</feature>
<dbReference type="Proteomes" id="UP000091918">
    <property type="component" value="Unassembled WGS sequence"/>
</dbReference>
<reference evidence="2 3" key="1">
    <citation type="submission" date="2015-07" db="EMBL/GenBank/DDBJ databases">
        <title>Emmonsia species relationships and genome sequence.</title>
        <authorList>
            <person name="Cuomo C.A."/>
            <person name="Schwartz I.S."/>
            <person name="Kenyon C."/>
            <person name="de Hoog G.S."/>
            <person name="Govender N.P."/>
            <person name="Botha A."/>
            <person name="Moreno L."/>
            <person name="de Vries M."/>
            <person name="Munoz J.F."/>
            <person name="Stielow J.B."/>
        </authorList>
    </citation>
    <scope>NUCLEOTIDE SEQUENCE [LARGE SCALE GENOMIC DNA]</scope>
    <source>
        <strain evidence="2 3">CBS 136260</strain>
    </source>
</reference>
<name>A0A1B7NT09_9EURO</name>
<keyword evidence="3" id="KW-1185">Reference proteome</keyword>
<sequence>MFHTNNATDTLAQDSLEQTADEETQGIIQNSIRIFKQQLKEEWKRQRAPQRLKRKLLETRASEATTTARIFLDYGGFKAWFAYFLATGGKAHFKGRHGRSVTIATFQKLSLSNRISTARRVAGIQPHPTVHSAILKISQAFERDVGILETSPKSNQKAQLESSATRSSTDVDIIPSPNETQSGPDQALDISLHTQPSSQHLVLEKASLQGIADVFDHYMCGAIRKDTVHSGGITYFKAAVTMDFPFDGLVDCLMSLAIHHSKVEYLAMALFKVHVESVGQVRYVILKEGAKLIPNPEMTLKGVLDDAIMRVLGPEVHEAIRASRMRKKKLEEGNHMTECVSIIVTSRYDEEAIINLSLELKDDAQIQNKLYT</sequence>
<accession>A0A1B7NT09</accession>
<organism evidence="2 3">
    <name type="scientific">Emergomyces africanus</name>
    <dbReference type="NCBI Taxonomy" id="1955775"/>
    <lineage>
        <taxon>Eukaryota</taxon>
        <taxon>Fungi</taxon>
        <taxon>Dikarya</taxon>
        <taxon>Ascomycota</taxon>
        <taxon>Pezizomycotina</taxon>
        <taxon>Eurotiomycetes</taxon>
        <taxon>Eurotiomycetidae</taxon>
        <taxon>Onygenales</taxon>
        <taxon>Ajellomycetaceae</taxon>
        <taxon>Emergomyces</taxon>
    </lineage>
</organism>
<dbReference type="AlphaFoldDB" id="A0A1B7NT09"/>
<evidence type="ECO:0000313" key="2">
    <source>
        <dbReference type="EMBL" id="OAX79919.1"/>
    </source>
</evidence>
<gene>
    <name evidence="2" type="ORF">ACJ72_05762</name>
</gene>
<protein>
    <submittedName>
        <fullName evidence="2">Uncharacterized protein</fullName>
    </submittedName>
</protein>
<dbReference type="OrthoDB" id="4246716at2759"/>
<dbReference type="STRING" id="1658172.A0A1B7NT09"/>
<dbReference type="EMBL" id="LGUA01000852">
    <property type="protein sequence ID" value="OAX79919.1"/>
    <property type="molecule type" value="Genomic_DNA"/>
</dbReference>
<comment type="caution">
    <text evidence="2">The sequence shown here is derived from an EMBL/GenBank/DDBJ whole genome shotgun (WGS) entry which is preliminary data.</text>
</comment>